<dbReference type="SUPFAM" id="SSF54427">
    <property type="entry name" value="NTF2-like"/>
    <property type="match status" value="1"/>
</dbReference>
<dbReference type="Pfam" id="PF01042">
    <property type="entry name" value="Ribonuc_L-PSP"/>
    <property type="match status" value="1"/>
</dbReference>
<dbReference type="AlphaFoldDB" id="A0A4R4NDW5"/>
<dbReference type="InterPro" id="IPR032710">
    <property type="entry name" value="NTF2-like_dom_sf"/>
</dbReference>
<dbReference type="Gene3D" id="3.30.1330.40">
    <property type="entry name" value="RutC-like"/>
    <property type="match status" value="1"/>
</dbReference>
<dbReference type="Proteomes" id="UP000295157">
    <property type="component" value="Unassembled WGS sequence"/>
</dbReference>
<dbReference type="GO" id="GO:0019239">
    <property type="term" value="F:deaminase activity"/>
    <property type="evidence" value="ECO:0007669"/>
    <property type="project" value="TreeGrafter"/>
</dbReference>
<accession>A0A4R4NDW5</accession>
<comment type="similarity">
    <text evidence="1">Belongs to the RutC family.</text>
</comment>
<dbReference type="SUPFAM" id="SSF55298">
    <property type="entry name" value="YjgF-like"/>
    <property type="match status" value="1"/>
</dbReference>
<gene>
    <name evidence="2" type="ORF">E1267_14260</name>
</gene>
<dbReference type="GO" id="GO:0005829">
    <property type="term" value="C:cytosol"/>
    <property type="evidence" value="ECO:0007669"/>
    <property type="project" value="TreeGrafter"/>
</dbReference>
<proteinExistence type="inferred from homology"/>
<comment type="caution">
    <text evidence="2">The sequence shown here is derived from an EMBL/GenBank/DDBJ whole genome shotgun (WGS) entry which is preliminary data.</text>
</comment>
<evidence type="ECO:0000313" key="3">
    <source>
        <dbReference type="Proteomes" id="UP000295157"/>
    </source>
</evidence>
<evidence type="ECO:0000313" key="2">
    <source>
        <dbReference type="EMBL" id="TDC07139.1"/>
    </source>
</evidence>
<reference evidence="2 3" key="1">
    <citation type="submission" date="2019-02" db="EMBL/GenBank/DDBJ databases">
        <title>Draft genome sequences of novel Actinobacteria.</title>
        <authorList>
            <person name="Sahin N."/>
            <person name="Ay H."/>
            <person name="Saygin H."/>
        </authorList>
    </citation>
    <scope>NUCLEOTIDE SEQUENCE [LARGE SCALE GENOMIC DNA]</scope>
    <source>
        <strain evidence="2 3">KC201</strain>
    </source>
</reference>
<dbReference type="InterPro" id="IPR035959">
    <property type="entry name" value="RutC-like_sf"/>
</dbReference>
<dbReference type="CDD" id="cd00448">
    <property type="entry name" value="YjgF_YER057c_UK114_family"/>
    <property type="match status" value="1"/>
</dbReference>
<dbReference type="InterPro" id="IPR006175">
    <property type="entry name" value="YjgF/YER057c/UK114"/>
</dbReference>
<sequence>MSPENPFPADPDRAAIWTMLVDRDITAYVRNEWTMVEADHVSASEFMSIDARTTSNPDSWTVGGNLAAYRDAWSAGSAELSAAVPADTLEAGLREVTTLRDIEIHEGNAVAHKKFDGTIRRRDGGLVHLNWQTLYFCRQDAGRWRIRGFIGRLPNPMGDTSVASHAKEVPAHATQHVTAGPYSPVLTVRADRLVVVSGQAAIVPDGSIVGDDIEEQTHLTLQNCRRQLAFAGCTLSDVVKVNAYLTDMATWERFNSVYRSYMPEPCPVRTVVGATLLDGLLVEVEMWAVAR</sequence>
<protein>
    <submittedName>
        <fullName evidence="2">RidA family protein</fullName>
    </submittedName>
</protein>
<dbReference type="PANTHER" id="PTHR11803:SF58">
    <property type="entry name" value="PROTEIN HMF1-RELATED"/>
    <property type="match status" value="1"/>
</dbReference>
<dbReference type="RefSeq" id="WP_132332923.1">
    <property type="nucleotide sequence ID" value="NZ_SMJZ01000044.1"/>
</dbReference>
<dbReference type="EMBL" id="SMJZ01000044">
    <property type="protein sequence ID" value="TDC07139.1"/>
    <property type="molecule type" value="Genomic_DNA"/>
</dbReference>
<dbReference type="PANTHER" id="PTHR11803">
    <property type="entry name" value="2-IMINOBUTANOATE/2-IMINOPROPANOATE DEAMINASE RIDA"/>
    <property type="match status" value="1"/>
</dbReference>
<organism evidence="2 3">
    <name type="scientific">Nonomuraea longispora</name>
    <dbReference type="NCBI Taxonomy" id="1848320"/>
    <lineage>
        <taxon>Bacteria</taxon>
        <taxon>Bacillati</taxon>
        <taxon>Actinomycetota</taxon>
        <taxon>Actinomycetes</taxon>
        <taxon>Streptosporangiales</taxon>
        <taxon>Streptosporangiaceae</taxon>
        <taxon>Nonomuraea</taxon>
    </lineage>
</organism>
<evidence type="ECO:0000256" key="1">
    <source>
        <dbReference type="ARBA" id="ARBA00010552"/>
    </source>
</evidence>
<keyword evidence="3" id="KW-1185">Reference proteome</keyword>
<dbReference type="OrthoDB" id="9815126at2"/>
<name>A0A4R4NDW5_9ACTN</name>